<dbReference type="GO" id="GO:0016874">
    <property type="term" value="F:ligase activity"/>
    <property type="evidence" value="ECO:0007669"/>
    <property type="project" value="UniProtKB-KW"/>
</dbReference>
<dbReference type="STRING" id="1229276.DI53_0396"/>
<proteinExistence type="predicted"/>
<dbReference type="Gene3D" id="3.90.1140.10">
    <property type="entry name" value="Cyclic phosphodiesterase"/>
    <property type="match status" value="1"/>
</dbReference>
<name>A0A0B8T5I5_9SPHI</name>
<dbReference type="PATRIC" id="fig|1229276.3.peg.411"/>
<dbReference type="EMBL" id="JJMU01000005">
    <property type="protein sequence ID" value="KGE15843.1"/>
    <property type="molecule type" value="Genomic_DNA"/>
</dbReference>
<dbReference type="InterPro" id="IPR009097">
    <property type="entry name" value="Cyclic_Pdiesterase"/>
</dbReference>
<reference evidence="1 2" key="2">
    <citation type="journal article" date="2015" name="PLoS ONE">
        <title>Whole-Genome Optical Mapping and Finished Genome Sequence of Sphingobacterium deserti sp. nov., a New Species Isolated from the Western Desert of China.</title>
        <authorList>
            <person name="Teng C."/>
            <person name="Zhou Z."/>
            <person name="Molnar I."/>
            <person name="Li X."/>
            <person name="Tang R."/>
            <person name="Chen M."/>
            <person name="Wang L."/>
            <person name="Su S."/>
            <person name="Zhang W."/>
            <person name="Lin M."/>
        </authorList>
    </citation>
    <scope>NUCLEOTIDE SEQUENCE [LARGE SCALE GENOMIC DNA]</scope>
    <source>
        <strain evidence="2">ACCC05744</strain>
    </source>
</reference>
<dbReference type="AlphaFoldDB" id="A0A0B8T5I5"/>
<comment type="caution">
    <text evidence="1">The sequence shown here is derived from an EMBL/GenBank/DDBJ whole genome shotgun (WGS) entry which is preliminary data.</text>
</comment>
<dbReference type="SUPFAM" id="SSF55144">
    <property type="entry name" value="LigT-like"/>
    <property type="match status" value="1"/>
</dbReference>
<keyword evidence="2" id="KW-1185">Reference proteome</keyword>
<dbReference type="Pfam" id="PF13563">
    <property type="entry name" value="2_5_RNA_ligase2"/>
    <property type="match status" value="1"/>
</dbReference>
<evidence type="ECO:0000313" key="2">
    <source>
        <dbReference type="Proteomes" id="UP000031802"/>
    </source>
</evidence>
<dbReference type="Proteomes" id="UP000031802">
    <property type="component" value="Unassembled WGS sequence"/>
</dbReference>
<accession>A0A0B8T5I5</accession>
<dbReference type="eggNOG" id="COG1514">
    <property type="taxonomic scope" value="Bacteria"/>
</dbReference>
<gene>
    <name evidence="1" type="ORF">DI53_0396</name>
</gene>
<sequence>MLISVVFQPCEKGVRFVASLKQRVRNLLGSWYPSCNSIAHISVCRMEVSQPQIEEVIDLLSKAMRYENSQHVYFDHFATYPSSGTFFIDPTVQSKMFLKQKMQRIVAEIEKVIKVDKANAPHLTIGRGLEKDHLGQMQVNAQFKSVDFDFRCASVLLRIFDAEKKRYFPLLEIPFGNEQPPNFETGQLRFNF</sequence>
<evidence type="ECO:0000313" key="1">
    <source>
        <dbReference type="EMBL" id="KGE15843.1"/>
    </source>
</evidence>
<keyword evidence="1" id="KW-0436">Ligase</keyword>
<reference evidence="2" key="1">
    <citation type="submission" date="2014-04" db="EMBL/GenBank/DDBJ databases">
        <title>Whole-Genome optical mapping and complete genome sequence of Sphingobacterium deserti sp. nov., a new spaces isolated from desert in the west of China.</title>
        <authorList>
            <person name="Teng C."/>
            <person name="Zhou Z."/>
            <person name="Li X."/>
            <person name="Chen M."/>
            <person name="Lin M."/>
            <person name="Wang L."/>
            <person name="Su S."/>
            <person name="Zhang C."/>
            <person name="Zhang W."/>
        </authorList>
    </citation>
    <scope>NUCLEOTIDE SEQUENCE [LARGE SCALE GENOMIC DNA]</scope>
    <source>
        <strain evidence="2">ACCC05744</strain>
    </source>
</reference>
<protein>
    <submittedName>
        <fullName evidence="1">2',5' RNA ligase</fullName>
    </submittedName>
</protein>
<organism evidence="1 2">
    <name type="scientific">Sphingobacterium deserti</name>
    <dbReference type="NCBI Taxonomy" id="1229276"/>
    <lineage>
        <taxon>Bacteria</taxon>
        <taxon>Pseudomonadati</taxon>
        <taxon>Bacteroidota</taxon>
        <taxon>Sphingobacteriia</taxon>
        <taxon>Sphingobacteriales</taxon>
        <taxon>Sphingobacteriaceae</taxon>
        <taxon>Sphingobacterium</taxon>
    </lineage>
</organism>